<protein>
    <submittedName>
        <fullName evidence="1">Uncharacterized protein</fullName>
    </submittedName>
</protein>
<sequence length="197" mass="23505">MKKKMYIFLSFLLILVFFLTSCSNNQVTVKEKIDKANYVIVNIRPQFEQLYYLDLKSKLYYGDGNASDNNLYYADNHPYSNKKLGFEHFKNVDMLYPIIADKTSTPKIQRSNFIIEKEITKPKYIINILRGNGFTGNKIKIFYNRQCLPIKVQLLSRKTKKWVTYNTYSYFKSTHKEYKKKWDAYVKRIKAGEFEDE</sequence>
<dbReference type="EMBL" id="CP040852">
    <property type="protein sequence ID" value="QIA88803.1"/>
    <property type="molecule type" value="Genomic_DNA"/>
</dbReference>
<proteinExistence type="predicted"/>
<evidence type="ECO:0000313" key="2">
    <source>
        <dbReference type="Proteomes" id="UP000463931"/>
    </source>
</evidence>
<gene>
    <name evidence="1" type="ORF">FEE40_00580</name>
</gene>
<dbReference type="Proteomes" id="UP000463931">
    <property type="component" value="Chromosome"/>
</dbReference>
<accession>A0AAE6WF05</accession>
<organism evidence="1 2">
    <name type="scientific">Ligilactobacillus murinus</name>
    <dbReference type="NCBI Taxonomy" id="1622"/>
    <lineage>
        <taxon>Bacteria</taxon>
        <taxon>Bacillati</taxon>
        <taxon>Bacillota</taxon>
        <taxon>Bacilli</taxon>
        <taxon>Lactobacillales</taxon>
        <taxon>Lactobacillaceae</taxon>
        <taxon>Ligilactobacillus</taxon>
    </lineage>
</organism>
<dbReference type="PROSITE" id="PS51257">
    <property type="entry name" value="PROKAR_LIPOPROTEIN"/>
    <property type="match status" value="1"/>
</dbReference>
<dbReference type="RefSeq" id="WP_153551403.1">
    <property type="nucleotide sequence ID" value="NZ_CP040852.1"/>
</dbReference>
<reference evidence="1 2" key="1">
    <citation type="journal article" date="2019" name="Nat. Med.">
        <title>Preventing dysbiosis of the neonatal mouse intestinal microbiome protects against late-onset sepsis.</title>
        <authorList>
            <person name="Singer J.R."/>
            <person name="Blosser E.G."/>
            <person name="Zindl C.L."/>
            <person name="Silberger D.J."/>
            <person name="Conlan S."/>
            <person name="Laufer V.A."/>
            <person name="DiToro D."/>
            <person name="Deming C."/>
            <person name="Kumar R."/>
            <person name="Morrow C.D."/>
            <person name="Segre J.A."/>
            <person name="Gray M.J."/>
            <person name="Randolph D.A."/>
            <person name="Weaver C.T."/>
        </authorList>
    </citation>
    <scope>NUCLEOTIDE SEQUENCE [LARGE SCALE GENOMIC DNA]</scope>
    <source>
        <strain evidence="1 2">V10</strain>
    </source>
</reference>
<dbReference type="AlphaFoldDB" id="A0AAE6WF05"/>
<evidence type="ECO:0000313" key="1">
    <source>
        <dbReference type="EMBL" id="QIA88803.1"/>
    </source>
</evidence>
<name>A0AAE6WF05_9LACO</name>